<accession>A0A0D2FJC6</accession>
<evidence type="ECO:0000256" key="4">
    <source>
        <dbReference type="ARBA" id="ARBA00022989"/>
    </source>
</evidence>
<evidence type="ECO:0000256" key="6">
    <source>
        <dbReference type="RuleBase" id="RU367008"/>
    </source>
</evidence>
<comment type="subcellular location">
    <subcellularLocation>
        <location evidence="1 6">Membrane</location>
        <topology evidence="1 6">Multi-pass membrane protein</topology>
    </subcellularLocation>
</comment>
<dbReference type="RefSeq" id="XP_016613471.1">
    <property type="nucleotide sequence ID" value="XM_016770293.1"/>
</dbReference>
<comment type="subunit">
    <text evidence="6">Component of the oligosaccharyltransferase (OST) complex.</text>
</comment>
<dbReference type="OrthoDB" id="5371169at2759"/>
<dbReference type="HOGENOM" id="CLU_1447525_0_0_1"/>
<evidence type="ECO:0000313" key="8">
    <source>
        <dbReference type="EMBL" id="KIW86802.1"/>
    </source>
</evidence>
<dbReference type="Proteomes" id="UP000053789">
    <property type="component" value="Unassembled WGS sequence"/>
</dbReference>
<keyword evidence="5 6" id="KW-0472">Membrane</keyword>
<feature type="transmembrane region" description="Helical" evidence="6">
    <location>
        <begin position="161"/>
        <end position="186"/>
    </location>
</feature>
<sequence length="187" mass="20718">MDILNNALYNTSQACERTSPQSRLVDQPRASELRGARGDFSGGARHRNDDYRNKTSALSRKSCWLWPLLQSRRLATKHLETTLQLRTSPRYEIHQVDRLNLYSTVLLSTSMSLYEVWQAAAGSAFQPTVGKESQLNVGLFLLLIGLIFTGLFALNKSPLSIPIFGIPASLAFGFGAVYAICGFGVYV</sequence>
<feature type="region of interest" description="Disordered" evidence="7">
    <location>
        <begin position="15"/>
        <end position="53"/>
    </location>
</feature>
<evidence type="ECO:0000313" key="9">
    <source>
        <dbReference type="Proteomes" id="UP000053789"/>
    </source>
</evidence>
<organism evidence="8 9">
    <name type="scientific">Cladophialophora bantiana (strain ATCC 10958 / CBS 173.52 / CDC B-1940 / NIH 8579)</name>
    <name type="common">Xylohypha bantiana</name>
    <dbReference type="NCBI Taxonomy" id="1442370"/>
    <lineage>
        <taxon>Eukaryota</taxon>
        <taxon>Fungi</taxon>
        <taxon>Dikarya</taxon>
        <taxon>Ascomycota</taxon>
        <taxon>Pezizomycotina</taxon>
        <taxon>Eurotiomycetes</taxon>
        <taxon>Chaetothyriomycetidae</taxon>
        <taxon>Chaetothyriales</taxon>
        <taxon>Herpotrichiellaceae</taxon>
        <taxon>Cladophialophora</taxon>
    </lineage>
</organism>
<evidence type="ECO:0000256" key="2">
    <source>
        <dbReference type="ARBA" id="ARBA00009825"/>
    </source>
</evidence>
<keyword evidence="4 6" id="KW-1133">Transmembrane helix</keyword>
<evidence type="ECO:0000256" key="7">
    <source>
        <dbReference type="SAM" id="MobiDB-lite"/>
    </source>
</evidence>
<reference evidence="8" key="1">
    <citation type="submission" date="2015-01" db="EMBL/GenBank/DDBJ databases">
        <title>The Genome Sequence of Cladophialophora bantiana CBS 173.52.</title>
        <authorList>
            <consortium name="The Broad Institute Genomics Platform"/>
            <person name="Cuomo C."/>
            <person name="de Hoog S."/>
            <person name="Gorbushina A."/>
            <person name="Stielow B."/>
            <person name="Teixiera M."/>
            <person name="Abouelleil A."/>
            <person name="Chapman S.B."/>
            <person name="Priest M."/>
            <person name="Young S.K."/>
            <person name="Wortman J."/>
            <person name="Nusbaum C."/>
            <person name="Birren B."/>
        </authorList>
    </citation>
    <scope>NUCLEOTIDE SEQUENCE [LARGE SCALE GENOMIC DNA]</scope>
    <source>
        <strain evidence="8">CBS 173.52</strain>
    </source>
</reference>
<dbReference type="InterPro" id="IPR007915">
    <property type="entry name" value="TMEM258/Ost5"/>
</dbReference>
<dbReference type="AlphaFoldDB" id="A0A0D2FJC6"/>
<evidence type="ECO:0000256" key="1">
    <source>
        <dbReference type="ARBA" id="ARBA00004141"/>
    </source>
</evidence>
<dbReference type="GO" id="GO:0008250">
    <property type="term" value="C:oligosaccharyltransferase complex"/>
    <property type="evidence" value="ECO:0007669"/>
    <property type="project" value="UniProtKB-UniRule"/>
</dbReference>
<dbReference type="GeneID" id="27705516"/>
<comment type="function">
    <text evidence="6">Subunit of the oligosaccharyl transferase (OST) complex that catalyzes the initial transfer of a defined glycan (Glc(3)Man(9)GlcNAc(2) in eukaryotes) from the lipid carrier dolichol-pyrophosphate to an asparagine residue within an Asn-X-Ser/Thr consensus motif in nascent polypeptide chains, the first step in protein N-glycosylation. N-glycosylation occurs cotranslationally and the complex associates with the Sec61 complex at the channel-forming translocon complex that mediates protein translocation across the endoplasmic reticulum (ER). All subunits are required for a maximal enzyme activity.</text>
</comment>
<evidence type="ECO:0000256" key="5">
    <source>
        <dbReference type="ARBA" id="ARBA00023136"/>
    </source>
</evidence>
<keyword evidence="3 6" id="KW-0812">Transmembrane</keyword>
<gene>
    <name evidence="8" type="ORF">Z519_12588</name>
</gene>
<comment type="similarity">
    <text evidence="2 6">Belongs to the OST5 family.</text>
</comment>
<keyword evidence="9" id="KW-1185">Reference proteome</keyword>
<protein>
    <recommendedName>
        <fullName evidence="6">Dolichyl-diphosphooligosaccharide-protein glycosyltransferase subunit OST5</fullName>
    </recommendedName>
</protein>
<proteinExistence type="inferred from homology"/>
<dbReference type="GO" id="GO:0006487">
    <property type="term" value="P:protein N-linked glycosylation"/>
    <property type="evidence" value="ECO:0007669"/>
    <property type="project" value="UniProtKB-UniRule"/>
</dbReference>
<dbReference type="EMBL" id="KN847010">
    <property type="protein sequence ID" value="KIW86802.1"/>
    <property type="molecule type" value="Genomic_DNA"/>
</dbReference>
<dbReference type="Pfam" id="PF05251">
    <property type="entry name" value="Ost5"/>
    <property type="match status" value="1"/>
</dbReference>
<name>A0A0D2FJC6_CLAB1</name>
<feature type="transmembrane region" description="Helical" evidence="6">
    <location>
        <begin position="137"/>
        <end position="154"/>
    </location>
</feature>
<dbReference type="VEuPathDB" id="FungiDB:Z519_12588"/>
<evidence type="ECO:0000256" key="3">
    <source>
        <dbReference type="ARBA" id="ARBA00022692"/>
    </source>
</evidence>
<feature type="compositionally biased region" description="Polar residues" evidence="7">
    <location>
        <begin position="15"/>
        <end position="24"/>
    </location>
</feature>